<dbReference type="SUPFAM" id="SSF55326">
    <property type="entry name" value="PurM N-terminal domain-like"/>
    <property type="match status" value="1"/>
</dbReference>
<feature type="domain" description="PurM-like C-terminal" evidence="3">
    <location>
        <begin position="152"/>
        <end position="303"/>
    </location>
</feature>
<reference evidence="4 5" key="1">
    <citation type="submission" date="2016-11" db="EMBL/GenBank/DDBJ databases">
        <authorList>
            <person name="Jaros S."/>
            <person name="Januszkiewicz K."/>
            <person name="Wedrychowicz H."/>
        </authorList>
    </citation>
    <scope>NUCLEOTIDE SEQUENCE [LARGE SCALE GENOMIC DNA]</scope>
    <source>
        <strain evidence="4 5">DSM 17459</strain>
    </source>
</reference>
<feature type="domain" description="PurM-like N-terminal" evidence="2">
    <location>
        <begin position="33"/>
        <end position="139"/>
    </location>
</feature>
<evidence type="ECO:0000256" key="1">
    <source>
        <dbReference type="ARBA" id="ARBA00006243"/>
    </source>
</evidence>
<evidence type="ECO:0000259" key="2">
    <source>
        <dbReference type="Pfam" id="PF00586"/>
    </source>
</evidence>
<gene>
    <name evidence="4" type="ORF">SAMN02745158_02677</name>
</gene>
<dbReference type="SUPFAM" id="SSF56042">
    <property type="entry name" value="PurM C-terminal domain-like"/>
    <property type="match status" value="1"/>
</dbReference>
<keyword evidence="5" id="KW-1185">Reference proteome</keyword>
<dbReference type="GO" id="GO:0051604">
    <property type="term" value="P:protein maturation"/>
    <property type="evidence" value="ECO:0007669"/>
    <property type="project" value="TreeGrafter"/>
</dbReference>
<dbReference type="Pfam" id="PF02769">
    <property type="entry name" value="AIRS_C"/>
    <property type="match status" value="1"/>
</dbReference>
<dbReference type="PANTHER" id="PTHR30303:SF4">
    <property type="entry name" value="HYDROGENASE EXPRESSION_FORMATION PROTEIN HYPE"/>
    <property type="match status" value="1"/>
</dbReference>
<comment type="similarity">
    <text evidence="1">Belongs to the HypE family.</text>
</comment>
<dbReference type="InterPro" id="IPR010918">
    <property type="entry name" value="PurM-like_C_dom"/>
</dbReference>
<dbReference type="PANTHER" id="PTHR30303">
    <property type="entry name" value="HYDROGENASE ISOENZYMES FORMATION PROTEIN HYPE"/>
    <property type="match status" value="1"/>
</dbReference>
<dbReference type="PIRSF" id="PIRSF005644">
    <property type="entry name" value="Hdrgns_mtr_HypE"/>
    <property type="match status" value="1"/>
</dbReference>
<dbReference type="InterPro" id="IPR011854">
    <property type="entry name" value="HypE"/>
</dbReference>
<dbReference type="InterPro" id="IPR036921">
    <property type="entry name" value="PurM-like_N_sf"/>
</dbReference>
<dbReference type="Gene3D" id="3.30.1330.10">
    <property type="entry name" value="PurM-like, N-terminal domain"/>
    <property type="match status" value="1"/>
</dbReference>
<dbReference type="InterPro" id="IPR016188">
    <property type="entry name" value="PurM-like_N"/>
</dbReference>
<evidence type="ECO:0000313" key="4">
    <source>
        <dbReference type="EMBL" id="SHF14616.1"/>
    </source>
</evidence>
<dbReference type="CDD" id="cd06061">
    <property type="entry name" value="PurM-like1"/>
    <property type="match status" value="1"/>
</dbReference>
<evidence type="ECO:0000259" key="3">
    <source>
        <dbReference type="Pfam" id="PF02769"/>
    </source>
</evidence>
<dbReference type="Gene3D" id="3.90.650.10">
    <property type="entry name" value="PurM-like C-terminal domain"/>
    <property type="match status" value="1"/>
</dbReference>
<organism evidence="4 5">
    <name type="scientific">Lactonifactor longoviformis DSM 17459</name>
    <dbReference type="NCBI Taxonomy" id="1122155"/>
    <lineage>
        <taxon>Bacteria</taxon>
        <taxon>Bacillati</taxon>
        <taxon>Bacillota</taxon>
        <taxon>Clostridia</taxon>
        <taxon>Eubacteriales</taxon>
        <taxon>Clostridiaceae</taxon>
        <taxon>Lactonifactor</taxon>
    </lineage>
</organism>
<accession>A0A1M4ZAL6</accession>
<name>A0A1M4ZAL6_9CLOT</name>
<dbReference type="Proteomes" id="UP000184245">
    <property type="component" value="Unassembled WGS sequence"/>
</dbReference>
<dbReference type="EMBL" id="FQVI01000014">
    <property type="protein sequence ID" value="SHF14616.1"/>
    <property type="molecule type" value="Genomic_DNA"/>
</dbReference>
<protein>
    <submittedName>
        <fullName evidence="4">Hydrogenase maturation factor</fullName>
    </submittedName>
</protein>
<sequence length="327" mass="35448">MRIGKLPEPVLIRSVLKEISHRRAEVLAGPGVGRDSAAVEIGPGEVFVLSSDSVTGEGIYTVSRGVYAVVNDLAASGAEPVGIMATVLLPKKTDESYLKHRMRELERICRELHLEVLGGHTEVTEAVNQPVFSLTGTGKIKKQNLMSVSEIKPGQDLVLTKWIGLEATAAIAREKKAELLERFSLAFVEEASNFEQYLSVLPEAQIAVEAGVTAMHDLRTGGIFGALWEMASGGDIGLEVDLRSIPVRQETVEICEAFGLNPYQVTSSGSLLLAAENGNHLVRALSQKGIHGAVIGKTTEGRERILRNQGEVRYLDKPQPDELHKIL</sequence>
<dbReference type="Pfam" id="PF00586">
    <property type="entry name" value="AIRS"/>
    <property type="match status" value="1"/>
</dbReference>
<evidence type="ECO:0000313" key="5">
    <source>
        <dbReference type="Proteomes" id="UP000184245"/>
    </source>
</evidence>
<dbReference type="OrthoDB" id="153904at2"/>
<proteinExistence type="inferred from homology"/>
<dbReference type="InterPro" id="IPR036676">
    <property type="entry name" value="PurM-like_C_sf"/>
</dbReference>
<dbReference type="AlphaFoldDB" id="A0A1M4ZAL6"/>
<dbReference type="RefSeq" id="WP_072852562.1">
    <property type="nucleotide sequence ID" value="NZ_FQVI01000014.1"/>
</dbReference>
<dbReference type="STRING" id="1122155.SAMN02745158_02677"/>